<keyword evidence="12" id="KW-0675">Receptor</keyword>
<sequence>MMIRDPFKKVSKRAHYLCTAFIIFALLTIPAVGQTGPTATLRGTVTLGDSDKPIHNVLITILQLKRTVGTNEQGQYEFQNVPPGRYDILAHLDRVPDIVQRIDIAPGTPASLDFQVQLSGLQEQVTVTATGTAQSLTSSIQSVEVIGSVDLAKKSPVSLGEALDGELGISKRSFGPGTARPVIRGFDGDRVLVLQDGNRIGGLGFESGDHAEPVNVLTVERIEVVKGPATLLYGSNAIGGVVNAITGHDTAHKGINGYLTGLGSTNSSQAGTSGGVEIGTEKWLFWANGGGQRSGDYSTPIGDVPNSFSREVNGSAGFGYYPSKGFFSFNYNYDKRRYGIPYDPNEVDPEIVFLNPRRHSVEFKGGFKEANSFLDAGTFSIQYNDYAHSEINSLTNEVNTAFKNKTLLFQGIFDQKKIGKLSGRFGSWGSHRDFSAAGEEALAPPTKQRSFALFALESLDFERASIQFGGRLEHNQYHPDATTSRGVLPSRSFTGFSGAVGLRIPTWSGGSFVTNYSHSYRAPSLEELYNNGPHPGNLAFEIGNPSLKRELGNGIDFGLRHSSKRLRFEANGFYYRISDFIFLAPTGAVEDDLIVAEYRQAVTRYAGTEAQLDVSLHPAVWLNLGADYVNAELTDTQTPLPRIPPLRAKAGLEIRYKGLLLNPEVIVANAQNRLFPNETRTAGYTTFGLSGSYLFARQHAAHIISFNGFNLGNRLYRNHLSFIKEFAPEMGRGLRVTYTLRFF</sequence>
<dbReference type="GO" id="GO:0009279">
    <property type="term" value="C:cell outer membrane"/>
    <property type="evidence" value="ECO:0007669"/>
    <property type="project" value="UniProtKB-SubCell"/>
</dbReference>
<dbReference type="SUPFAM" id="SSF49464">
    <property type="entry name" value="Carboxypeptidase regulatory domain-like"/>
    <property type="match status" value="1"/>
</dbReference>
<dbReference type="CDD" id="cd01347">
    <property type="entry name" value="ligand_gated_channel"/>
    <property type="match status" value="1"/>
</dbReference>
<keyword evidence="5 9" id="KW-0798">TonB box</keyword>
<dbReference type="Gene3D" id="2.40.170.20">
    <property type="entry name" value="TonB-dependent receptor, beta-barrel domain"/>
    <property type="match status" value="1"/>
</dbReference>
<dbReference type="InterPro" id="IPR008969">
    <property type="entry name" value="CarboxyPept-like_regulatory"/>
</dbReference>
<dbReference type="GO" id="GO:0044718">
    <property type="term" value="P:siderophore transmembrane transport"/>
    <property type="evidence" value="ECO:0007669"/>
    <property type="project" value="TreeGrafter"/>
</dbReference>
<dbReference type="PROSITE" id="PS52016">
    <property type="entry name" value="TONB_DEPENDENT_REC_3"/>
    <property type="match status" value="1"/>
</dbReference>
<keyword evidence="2 8" id="KW-0813">Transport</keyword>
<proteinExistence type="inferred from homology"/>
<accession>Q7X313</accession>
<protein>
    <submittedName>
        <fullName evidence="12">Putative outer membrane receptor protein</fullName>
    </submittedName>
</protein>
<evidence type="ECO:0000256" key="5">
    <source>
        <dbReference type="ARBA" id="ARBA00023077"/>
    </source>
</evidence>
<keyword evidence="7 8" id="KW-0998">Cell outer membrane</keyword>
<dbReference type="PANTHER" id="PTHR30069:SF40">
    <property type="entry name" value="TONB-DEPENDENT RECEPTOR NMB0964-RELATED"/>
    <property type="match status" value="1"/>
</dbReference>
<keyword evidence="3 8" id="KW-1134">Transmembrane beta strand</keyword>
<dbReference type="InterPro" id="IPR036942">
    <property type="entry name" value="Beta-barrel_TonB_sf"/>
</dbReference>
<dbReference type="Gene3D" id="2.170.130.10">
    <property type="entry name" value="TonB-dependent receptor, plug domain"/>
    <property type="match status" value="1"/>
</dbReference>
<dbReference type="Gene3D" id="2.60.40.1120">
    <property type="entry name" value="Carboxypeptidase-like, regulatory domain"/>
    <property type="match status" value="1"/>
</dbReference>
<evidence type="ECO:0000256" key="9">
    <source>
        <dbReference type="RuleBase" id="RU003357"/>
    </source>
</evidence>
<evidence type="ECO:0000256" key="1">
    <source>
        <dbReference type="ARBA" id="ARBA00004571"/>
    </source>
</evidence>
<dbReference type="SUPFAM" id="SSF56935">
    <property type="entry name" value="Porins"/>
    <property type="match status" value="1"/>
</dbReference>
<evidence type="ECO:0000259" key="11">
    <source>
        <dbReference type="Pfam" id="PF07715"/>
    </source>
</evidence>
<evidence type="ECO:0000259" key="10">
    <source>
        <dbReference type="Pfam" id="PF00593"/>
    </source>
</evidence>
<evidence type="ECO:0000256" key="2">
    <source>
        <dbReference type="ARBA" id="ARBA00022448"/>
    </source>
</evidence>
<reference evidence="12" key="1">
    <citation type="journal article" date="2003" name="Mol. Microbiol.">
        <title>Acidobacteria form a coherent but highly diverse group within the bacterial domain: evidence from environmental genomics.</title>
        <authorList>
            <person name="Quaiser A."/>
            <person name="Ochsenreiter T."/>
            <person name="Lanz C."/>
            <person name="Schuster S.C."/>
            <person name="Treusch A.H."/>
            <person name="Eck J."/>
            <person name="Schleper C."/>
        </authorList>
    </citation>
    <scope>NUCLEOTIDE SEQUENCE</scope>
</reference>
<dbReference type="InterPro" id="IPR037066">
    <property type="entry name" value="Plug_dom_sf"/>
</dbReference>
<feature type="domain" description="TonB-dependent receptor-like beta-barrel" evidence="10">
    <location>
        <begin position="295"/>
        <end position="711"/>
    </location>
</feature>
<dbReference type="Pfam" id="PF07715">
    <property type="entry name" value="Plug"/>
    <property type="match status" value="1"/>
</dbReference>
<evidence type="ECO:0000256" key="8">
    <source>
        <dbReference type="PROSITE-ProRule" id="PRU01360"/>
    </source>
</evidence>
<comment type="similarity">
    <text evidence="8 9">Belongs to the TonB-dependent receptor family.</text>
</comment>
<feature type="domain" description="TonB-dependent receptor plug" evidence="11">
    <location>
        <begin position="138"/>
        <end position="241"/>
    </location>
</feature>
<dbReference type="AlphaFoldDB" id="Q7X313"/>
<dbReference type="Pfam" id="PF13620">
    <property type="entry name" value="CarboxypepD_reg"/>
    <property type="match status" value="1"/>
</dbReference>
<dbReference type="EMBL" id="AY281355">
    <property type="protein sequence ID" value="AAP58551.1"/>
    <property type="molecule type" value="Genomic_DNA"/>
</dbReference>
<comment type="subcellular location">
    <subcellularLocation>
        <location evidence="1 8">Cell outer membrane</location>
        <topology evidence="1 8">Multi-pass membrane protein</topology>
    </subcellularLocation>
</comment>
<organism evidence="12">
    <name type="scientific">uncultured Acidobacteriota bacterium</name>
    <dbReference type="NCBI Taxonomy" id="171953"/>
    <lineage>
        <taxon>Bacteria</taxon>
        <taxon>Pseudomonadati</taxon>
        <taxon>Acidobacteriota</taxon>
        <taxon>environmental samples</taxon>
    </lineage>
</organism>
<keyword evidence="4 8" id="KW-0812">Transmembrane</keyword>
<dbReference type="GO" id="GO:0015344">
    <property type="term" value="F:siderophore uptake transmembrane transporter activity"/>
    <property type="evidence" value="ECO:0007669"/>
    <property type="project" value="TreeGrafter"/>
</dbReference>
<dbReference type="InterPro" id="IPR039426">
    <property type="entry name" value="TonB-dep_rcpt-like"/>
</dbReference>
<dbReference type="InterPro" id="IPR012910">
    <property type="entry name" value="Plug_dom"/>
</dbReference>
<keyword evidence="6 8" id="KW-0472">Membrane</keyword>
<evidence type="ECO:0000256" key="3">
    <source>
        <dbReference type="ARBA" id="ARBA00022452"/>
    </source>
</evidence>
<evidence type="ECO:0000313" key="12">
    <source>
        <dbReference type="EMBL" id="AAP58551.1"/>
    </source>
</evidence>
<dbReference type="Pfam" id="PF00593">
    <property type="entry name" value="TonB_dep_Rec_b-barrel"/>
    <property type="match status" value="1"/>
</dbReference>
<name>Q7X313_9BACT</name>
<dbReference type="PANTHER" id="PTHR30069">
    <property type="entry name" value="TONB-DEPENDENT OUTER MEMBRANE RECEPTOR"/>
    <property type="match status" value="1"/>
</dbReference>
<evidence type="ECO:0000256" key="6">
    <source>
        <dbReference type="ARBA" id="ARBA00023136"/>
    </source>
</evidence>
<evidence type="ECO:0000256" key="7">
    <source>
        <dbReference type="ARBA" id="ARBA00023237"/>
    </source>
</evidence>
<dbReference type="InterPro" id="IPR000531">
    <property type="entry name" value="Beta-barrel_TonB"/>
</dbReference>
<evidence type="ECO:0000256" key="4">
    <source>
        <dbReference type="ARBA" id="ARBA00022692"/>
    </source>
</evidence>